<keyword evidence="2" id="KW-1185">Reference proteome</keyword>
<organism evidence="1 2">
    <name type="scientific">Dillenia turbinata</name>
    <dbReference type="NCBI Taxonomy" id="194707"/>
    <lineage>
        <taxon>Eukaryota</taxon>
        <taxon>Viridiplantae</taxon>
        <taxon>Streptophyta</taxon>
        <taxon>Embryophyta</taxon>
        <taxon>Tracheophyta</taxon>
        <taxon>Spermatophyta</taxon>
        <taxon>Magnoliopsida</taxon>
        <taxon>eudicotyledons</taxon>
        <taxon>Gunneridae</taxon>
        <taxon>Pentapetalae</taxon>
        <taxon>Dilleniales</taxon>
        <taxon>Dilleniaceae</taxon>
        <taxon>Dillenia</taxon>
    </lineage>
</organism>
<dbReference type="Proteomes" id="UP001370490">
    <property type="component" value="Unassembled WGS sequence"/>
</dbReference>
<evidence type="ECO:0000313" key="2">
    <source>
        <dbReference type="Proteomes" id="UP001370490"/>
    </source>
</evidence>
<evidence type="ECO:0000313" key="1">
    <source>
        <dbReference type="EMBL" id="KAK6927446.1"/>
    </source>
</evidence>
<dbReference type="AlphaFoldDB" id="A0AAN8VC79"/>
<protein>
    <submittedName>
        <fullName evidence="1">Uncharacterized protein</fullName>
    </submittedName>
</protein>
<accession>A0AAN8VC79</accession>
<name>A0AAN8VC79_9MAGN</name>
<gene>
    <name evidence="1" type="ORF">RJ641_006037</name>
</gene>
<dbReference type="EMBL" id="JBAMMX010000014">
    <property type="protein sequence ID" value="KAK6927446.1"/>
    <property type="molecule type" value="Genomic_DNA"/>
</dbReference>
<sequence length="183" mass="20770">MESLSGFNETTTMPDYFHGRRKTPSVYRNPPEDVLEKVKELACELSTGYYGTHEGPPEPVEALTEKLHQENKLYKSSVMDFDRFPHIFVLQGFLNIVLALYDVTDSVIFAGKLALSSSKFQSSVGIFNAIVEFLVKSREFDSAWLFEILLDSLCMLGWLLKILEREGKRIPTGCLQLGCIIYC</sequence>
<reference evidence="1 2" key="1">
    <citation type="submission" date="2023-12" db="EMBL/GenBank/DDBJ databases">
        <title>A high-quality genome assembly for Dillenia turbinata (Dilleniales).</title>
        <authorList>
            <person name="Chanderbali A."/>
        </authorList>
    </citation>
    <scope>NUCLEOTIDE SEQUENCE [LARGE SCALE GENOMIC DNA]</scope>
    <source>
        <strain evidence="1">LSX21</strain>
        <tissue evidence="1">Leaf</tissue>
    </source>
</reference>
<comment type="caution">
    <text evidence="1">The sequence shown here is derived from an EMBL/GenBank/DDBJ whole genome shotgun (WGS) entry which is preliminary data.</text>
</comment>
<proteinExistence type="predicted"/>